<gene>
    <name evidence="3" type="ORF">KCX74_09990</name>
</gene>
<evidence type="ECO:0000259" key="2">
    <source>
        <dbReference type="Pfam" id="PF00149"/>
    </source>
</evidence>
<keyword evidence="1" id="KW-0732">Signal</keyword>
<evidence type="ECO:0000313" key="3">
    <source>
        <dbReference type="EMBL" id="MBR7796364.1"/>
    </source>
</evidence>
<comment type="caution">
    <text evidence="3">The sequence shown here is derived from an EMBL/GenBank/DDBJ whole genome shotgun (WGS) entry which is preliminary data.</text>
</comment>
<feature type="signal peptide" evidence="1">
    <location>
        <begin position="1"/>
        <end position="27"/>
    </location>
</feature>
<dbReference type="SUPFAM" id="SSF49265">
    <property type="entry name" value="Fibronectin type III"/>
    <property type="match status" value="1"/>
</dbReference>
<dbReference type="Gene3D" id="3.60.21.10">
    <property type="match status" value="1"/>
</dbReference>
<reference evidence="3" key="1">
    <citation type="submission" date="2021-04" db="EMBL/GenBank/DDBJ databases">
        <title>Isolation and polyphasic classification of algal microorganism.</title>
        <authorList>
            <person name="Wang S."/>
        </authorList>
    </citation>
    <scope>NUCLEOTIDE SEQUENCE</scope>
    <source>
        <strain evidence="3">720a</strain>
    </source>
</reference>
<dbReference type="InterPro" id="IPR051918">
    <property type="entry name" value="STPP_CPPED1"/>
</dbReference>
<dbReference type="Gene3D" id="2.60.120.200">
    <property type="match status" value="1"/>
</dbReference>
<dbReference type="InterPro" id="IPR004843">
    <property type="entry name" value="Calcineurin-like_PHP"/>
</dbReference>
<accession>A0A941DWE5</accession>
<sequence length="753" mass="84951">MKSKSNFWVILAALTLGLTVSFSSAQAFSESSSLVNNNRKPELVFPVISDVHIDNSSTIDDEKFKAAMNQLNKVAPDQDAFVVVGDLTDYGYETEYDKFFSIYNEKKQDGVNSLFTMGNHDYWNGLSIKDAQTRFLEKTAMESIYYHKKVNGYHFIALSPEDSTTHGLYTVDQINWLKKQLEAAEKDNPGEPIFVFLHQHIKDTVYGSDLWGTQENKELLYDTLKEYPQVITFSGHSHYPLEDPRTIHQKDFTSVGTSSVSYLELEPGKLQGFHPQGYRDISQGMVVEVYNNEVMIKKRDFHKDNWVGDPWVIKYPAKKNKFNYTEDRDHINPVFPTKADASIIEEKSTLRSLTIEFPQATDNLLVHSYQIKAKNLKSGEYDADFKAFSNFYYDPIPKKLEFPINGLQPGTTYEIEIQALDSFGNTSKTKLKTEGTTKALEMVSTQASPTLVTNGESTSIQVKMKNYGSKGVNGKIKIDAPTDWTLVNHEIAYELTGYEEKTLNVKATPSEAISGASEFTVTAYEGEQKIGSKDVQVLVNMMLGQNFDYLQSSLKPAVNEDIPDSILGWTSETPNGWTITNSSHMPAGTIEWQGWSFTTKDFWTKADTQEREDFDLGQGVIAVADPDEWDDNGSPASTGYFDSTLTSPSIKVKGDQNLSLGFASHYKQEGIQTAEVTAVFDNGEKQQVLIYDNKSTSDNGNSHVLNKYEVKSINVPEEASSMKLKWRMYNAKNNWFWAIDDIRLDDQMIVPPN</sequence>
<dbReference type="EMBL" id="JAGSOT010000026">
    <property type="protein sequence ID" value="MBR7796364.1"/>
    <property type="molecule type" value="Genomic_DNA"/>
</dbReference>
<evidence type="ECO:0000313" key="4">
    <source>
        <dbReference type="Proteomes" id="UP000675284"/>
    </source>
</evidence>
<dbReference type="Gene3D" id="2.60.40.10">
    <property type="entry name" value="Immunoglobulins"/>
    <property type="match status" value="1"/>
</dbReference>
<dbReference type="Pfam" id="PF00149">
    <property type="entry name" value="Metallophos"/>
    <property type="match status" value="1"/>
</dbReference>
<dbReference type="InterPro" id="IPR029052">
    <property type="entry name" value="Metallo-depent_PP-like"/>
</dbReference>
<protein>
    <submittedName>
        <fullName evidence="3">Metallophosphoesterase</fullName>
    </submittedName>
</protein>
<dbReference type="PANTHER" id="PTHR43143:SF1">
    <property type="entry name" value="SERINE_THREONINE-PROTEIN PHOSPHATASE CPPED1"/>
    <property type="match status" value="1"/>
</dbReference>
<dbReference type="InterPro" id="IPR013783">
    <property type="entry name" value="Ig-like_fold"/>
</dbReference>
<feature type="chain" id="PRO_5037267310" evidence="1">
    <location>
        <begin position="28"/>
        <end position="753"/>
    </location>
</feature>
<evidence type="ECO:0000256" key="1">
    <source>
        <dbReference type="SAM" id="SignalP"/>
    </source>
</evidence>
<dbReference type="SUPFAM" id="SSF56300">
    <property type="entry name" value="Metallo-dependent phosphatases"/>
    <property type="match status" value="1"/>
</dbReference>
<organism evidence="3 4">
    <name type="scientific">Virgibacillus salarius</name>
    <dbReference type="NCBI Taxonomy" id="447199"/>
    <lineage>
        <taxon>Bacteria</taxon>
        <taxon>Bacillati</taxon>
        <taxon>Bacillota</taxon>
        <taxon>Bacilli</taxon>
        <taxon>Bacillales</taxon>
        <taxon>Bacillaceae</taxon>
        <taxon>Virgibacillus</taxon>
    </lineage>
</organism>
<feature type="domain" description="Calcineurin-like phosphoesterase" evidence="2">
    <location>
        <begin position="47"/>
        <end position="240"/>
    </location>
</feature>
<dbReference type="GO" id="GO:0016787">
    <property type="term" value="F:hydrolase activity"/>
    <property type="evidence" value="ECO:0007669"/>
    <property type="project" value="InterPro"/>
</dbReference>
<dbReference type="InterPro" id="IPR036116">
    <property type="entry name" value="FN3_sf"/>
</dbReference>
<dbReference type="Proteomes" id="UP000675284">
    <property type="component" value="Unassembled WGS sequence"/>
</dbReference>
<keyword evidence="4" id="KW-1185">Reference proteome</keyword>
<dbReference type="PANTHER" id="PTHR43143">
    <property type="entry name" value="METALLOPHOSPHOESTERASE, CALCINEURIN SUPERFAMILY"/>
    <property type="match status" value="1"/>
</dbReference>
<dbReference type="AlphaFoldDB" id="A0A941DWE5"/>
<name>A0A941DWE5_9BACI</name>
<dbReference type="RefSeq" id="WP_121604589.1">
    <property type="nucleotide sequence ID" value="NZ_JAGSOT010000026.1"/>
</dbReference>
<proteinExistence type="predicted"/>